<dbReference type="AlphaFoldDB" id="A0A392W1Y2"/>
<protein>
    <submittedName>
        <fullName evidence="2">Uncharacterized protein</fullName>
    </submittedName>
</protein>
<proteinExistence type="predicted"/>
<feature type="non-terminal residue" evidence="2">
    <location>
        <position position="25"/>
    </location>
</feature>
<name>A0A392W1Y2_9FABA</name>
<sequence length="25" mass="2694">MDKEGAELQTVAASMMSDSSLLHNQ</sequence>
<dbReference type="EMBL" id="LXQA011355847">
    <property type="protein sequence ID" value="MCI94436.1"/>
    <property type="molecule type" value="Genomic_DNA"/>
</dbReference>
<evidence type="ECO:0000256" key="1">
    <source>
        <dbReference type="SAM" id="MobiDB-lite"/>
    </source>
</evidence>
<organism evidence="2 3">
    <name type="scientific">Trifolium medium</name>
    <dbReference type="NCBI Taxonomy" id="97028"/>
    <lineage>
        <taxon>Eukaryota</taxon>
        <taxon>Viridiplantae</taxon>
        <taxon>Streptophyta</taxon>
        <taxon>Embryophyta</taxon>
        <taxon>Tracheophyta</taxon>
        <taxon>Spermatophyta</taxon>
        <taxon>Magnoliopsida</taxon>
        <taxon>eudicotyledons</taxon>
        <taxon>Gunneridae</taxon>
        <taxon>Pentapetalae</taxon>
        <taxon>rosids</taxon>
        <taxon>fabids</taxon>
        <taxon>Fabales</taxon>
        <taxon>Fabaceae</taxon>
        <taxon>Papilionoideae</taxon>
        <taxon>50 kb inversion clade</taxon>
        <taxon>NPAAA clade</taxon>
        <taxon>Hologalegina</taxon>
        <taxon>IRL clade</taxon>
        <taxon>Trifolieae</taxon>
        <taxon>Trifolium</taxon>
    </lineage>
</organism>
<accession>A0A392W1Y2</accession>
<evidence type="ECO:0000313" key="2">
    <source>
        <dbReference type="EMBL" id="MCI94436.1"/>
    </source>
</evidence>
<evidence type="ECO:0000313" key="3">
    <source>
        <dbReference type="Proteomes" id="UP000265520"/>
    </source>
</evidence>
<feature type="compositionally biased region" description="Polar residues" evidence="1">
    <location>
        <begin position="16"/>
        <end position="25"/>
    </location>
</feature>
<dbReference type="Proteomes" id="UP000265520">
    <property type="component" value="Unassembled WGS sequence"/>
</dbReference>
<feature type="region of interest" description="Disordered" evidence="1">
    <location>
        <begin position="1"/>
        <end position="25"/>
    </location>
</feature>
<comment type="caution">
    <text evidence="2">The sequence shown here is derived from an EMBL/GenBank/DDBJ whole genome shotgun (WGS) entry which is preliminary data.</text>
</comment>
<keyword evidence="3" id="KW-1185">Reference proteome</keyword>
<reference evidence="2 3" key="1">
    <citation type="journal article" date="2018" name="Front. Plant Sci.">
        <title>Red Clover (Trifolium pratense) and Zigzag Clover (T. medium) - A Picture of Genomic Similarities and Differences.</title>
        <authorList>
            <person name="Dluhosova J."/>
            <person name="Istvanek J."/>
            <person name="Nedelnik J."/>
            <person name="Repkova J."/>
        </authorList>
    </citation>
    <scope>NUCLEOTIDE SEQUENCE [LARGE SCALE GENOMIC DNA]</scope>
    <source>
        <strain evidence="3">cv. 10/8</strain>
        <tissue evidence="2">Leaf</tissue>
    </source>
</reference>